<name>A0A843TXS4_COLES</name>
<keyword evidence="3" id="KW-1185">Reference proteome</keyword>
<feature type="region of interest" description="Disordered" evidence="1">
    <location>
        <begin position="103"/>
        <end position="130"/>
    </location>
</feature>
<evidence type="ECO:0000313" key="2">
    <source>
        <dbReference type="EMBL" id="MQL76121.1"/>
    </source>
</evidence>
<accession>A0A843TXS4</accession>
<evidence type="ECO:0000256" key="1">
    <source>
        <dbReference type="SAM" id="MobiDB-lite"/>
    </source>
</evidence>
<dbReference type="AlphaFoldDB" id="A0A843TXS4"/>
<comment type="caution">
    <text evidence="2">The sequence shown here is derived from an EMBL/GenBank/DDBJ whole genome shotgun (WGS) entry which is preliminary data.</text>
</comment>
<evidence type="ECO:0000313" key="3">
    <source>
        <dbReference type="Proteomes" id="UP000652761"/>
    </source>
</evidence>
<gene>
    <name evidence="2" type="ORF">Taro_008506</name>
</gene>
<sequence>MASSSSSGSIGGYRPEFLTAEQQVRIEDIPPEDIEPVGHSSKDPLPSSRVGSVLRDVLESIHNSLRDPIASEVHIAEVVASGHTEEVVMEEAPIQGEQEIIVENDHVEDAPTQGEQNQENEDVASGHNDV</sequence>
<dbReference type="Proteomes" id="UP000652761">
    <property type="component" value="Unassembled WGS sequence"/>
</dbReference>
<organism evidence="2 3">
    <name type="scientific">Colocasia esculenta</name>
    <name type="common">Wild taro</name>
    <name type="synonym">Arum esculentum</name>
    <dbReference type="NCBI Taxonomy" id="4460"/>
    <lineage>
        <taxon>Eukaryota</taxon>
        <taxon>Viridiplantae</taxon>
        <taxon>Streptophyta</taxon>
        <taxon>Embryophyta</taxon>
        <taxon>Tracheophyta</taxon>
        <taxon>Spermatophyta</taxon>
        <taxon>Magnoliopsida</taxon>
        <taxon>Liliopsida</taxon>
        <taxon>Araceae</taxon>
        <taxon>Aroideae</taxon>
        <taxon>Colocasieae</taxon>
        <taxon>Colocasia</taxon>
    </lineage>
</organism>
<feature type="region of interest" description="Disordered" evidence="1">
    <location>
        <begin position="1"/>
        <end position="49"/>
    </location>
</feature>
<reference evidence="2" key="1">
    <citation type="submission" date="2017-07" db="EMBL/GenBank/DDBJ databases">
        <title>Taro Niue Genome Assembly and Annotation.</title>
        <authorList>
            <person name="Atibalentja N."/>
            <person name="Keating K."/>
            <person name="Fields C.J."/>
        </authorList>
    </citation>
    <scope>NUCLEOTIDE SEQUENCE</scope>
    <source>
        <strain evidence="2">Niue_2</strain>
        <tissue evidence="2">Leaf</tissue>
    </source>
</reference>
<dbReference type="EMBL" id="NMUH01000281">
    <property type="protein sequence ID" value="MQL76121.1"/>
    <property type="molecule type" value="Genomic_DNA"/>
</dbReference>
<proteinExistence type="predicted"/>
<protein>
    <submittedName>
        <fullName evidence="2">Uncharacterized protein</fullName>
    </submittedName>
</protein>